<accession>A0AAV8UIP4</accession>
<evidence type="ECO:0000313" key="2">
    <source>
        <dbReference type="Proteomes" id="UP001157974"/>
    </source>
</evidence>
<dbReference type="EMBL" id="JAMWBK010000010">
    <property type="protein sequence ID" value="KAJ8901899.1"/>
    <property type="molecule type" value="Genomic_DNA"/>
</dbReference>
<evidence type="ECO:0000313" key="1">
    <source>
        <dbReference type="EMBL" id="KAJ8901899.1"/>
    </source>
</evidence>
<evidence type="ECO:0008006" key="3">
    <source>
        <dbReference type="Google" id="ProtNLM"/>
    </source>
</evidence>
<protein>
    <recommendedName>
        <fullName evidence="3">DUF659 domain-containing protein</fullName>
    </recommendedName>
</protein>
<comment type="caution">
    <text evidence="1">The sequence shown here is derived from an EMBL/GenBank/DDBJ whole genome shotgun (WGS) entry which is preliminary data.</text>
</comment>
<name>A0AAV8UIP4_9RHOD</name>
<proteinExistence type="predicted"/>
<dbReference type="Proteomes" id="UP001157974">
    <property type="component" value="Unassembled WGS sequence"/>
</dbReference>
<reference evidence="1 2" key="1">
    <citation type="journal article" date="2023" name="Nat. Commun.">
        <title>Origin of minicircular mitochondrial genomes in red algae.</title>
        <authorList>
            <person name="Lee Y."/>
            <person name="Cho C.H."/>
            <person name="Lee Y.M."/>
            <person name="Park S.I."/>
            <person name="Yang J.H."/>
            <person name="West J.A."/>
            <person name="Bhattacharya D."/>
            <person name="Yoon H.S."/>
        </authorList>
    </citation>
    <scope>NUCLEOTIDE SEQUENCE [LARGE SCALE GENOMIC DNA]</scope>
    <source>
        <strain evidence="1 2">CCMP1338</strain>
        <tissue evidence="1">Whole cell</tissue>
    </source>
</reference>
<sequence>MFRLGVQSRVVYWTTFSKVQQEFGGFLNGFKKCTIVMDRWTTVAGELVLAWPVVTEDGQVRLLDLYSSPVTATGEQLSQDILERIRQVEGMCAEKSLFGLTTDNAPVCANARRLVVEPYGKGLIAGRQFMRQG</sequence>
<organism evidence="1 2">
    <name type="scientific">Rhodosorus marinus</name>
    <dbReference type="NCBI Taxonomy" id="101924"/>
    <lineage>
        <taxon>Eukaryota</taxon>
        <taxon>Rhodophyta</taxon>
        <taxon>Stylonematophyceae</taxon>
        <taxon>Stylonematales</taxon>
        <taxon>Stylonemataceae</taxon>
        <taxon>Rhodosorus</taxon>
    </lineage>
</organism>
<dbReference type="AlphaFoldDB" id="A0AAV8UIP4"/>
<keyword evidence="2" id="KW-1185">Reference proteome</keyword>
<gene>
    <name evidence="1" type="ORF">NDN08_004103</name>
</gene>